<feature type="transmembrane region" description="Helical" evidence="1">
    <location>
        <begin position="17"/>
        <end position="38"/>
    </location>
</feature>
<protein>
    <submittedName>
        <fullName evidence="2">Uncharacterized protein</fullName>
    </submittedName>
</protein>
<keyword evidence="1" id="KW-1133">Transmembrane helix</keyword>
<reference evidence="2 3" key="1">
    <citation type="submission" date="2016-01" db="EMBL/GenBank/DDBJ databases">
        <authorList>
            <person name="Oliw E.H."/>
        </authorList>
    </citation>
    <scope>NUCLEOTIDE SEQUENCE [LARGE SCALE GENOMIC DNA]</scope>
    <source>
        <strain evidence="2 3">Kerr 14</strain>
    </source>
</reference>
<dbReference type="AlphaFoldDB" id="A0A1S7PCG0"/>
<evidence type="ECO:0000313" key="3">
    <source>
        <dbReference type="Proteomes" id="UP000191897"/>
    </source>
</evidence>
<name>A0A1S7PCG0_AGRTU</name>
<evidence type="ECO:0000256" key="1">
    <source>
        <dbReference type="SAM" id="Phobius"/>
    </source>
</evidence>
<keyword evidence="1" id="KW-0472">Membrane</keyword>
<keyword evidence="1" id="KW-0812">Transmembrane</keyword>
<sequence length="60" mass="6637">MLDIFALTKKNFPITEMLWTIGIFLVLFCALVAGGDLFRTCLDEKIGFQLAAALVKSNLT</sequence>
<proteinExistence type="predicted"/>
<accession>A0A1S7PCG0</accession>
<dbReference type="Proteomes" id="UP000191897">
    <property type="component" value="Unassembled WGS sequence"/>
</dbReference>
<gene>
    <name evidence="2" type="ORF">AGR4C_Cc170053</name>
</gene>
<organism evidence="2 3">
    <name type="scientific">Agrobacterium tumefaciens str. Kerr 14</name>
    <dbReference type="NCBI Taxonomy" id="1183424"/>
    <lineage>
        <taxon>Bacteria</taxon>
        <taxon>Pseudomonadati</taxon>
        <taxon>Pseudomonadota</taxon>
        <taxon>Alphaproteobacteria</taxon>
        <taxon>Hyphomicrobiales</taxon>
        <taxon>Rhizobiaceae</taxon>
        <taxon>Rhizobium/Agrobacterium group</taxon>
        <taxon>Agrobacterium</taxon>
        <taxon>Agrobacterium tumefaciens complex</taxon>
    </lineage>
</organism>
<dbReference type="GeneID" id="97365348"/>
<evidence type="ECO:0000313" key="2">
    <source>
        <dbReference type="EMBL" id="CUX19291.1"/>
    </source>
</evidence>
<dbReference type="EMBL" id="FBWC01000009">
    <property type="protein sequence ID" value="CUX19291.1"/>
    <property type="molecule type" value="Genomic_DNA"/>
</dbReference>
<dbReference type="RefSeq" id="WP_035212808.1">
    <property type="nucleotide sequence ID" value="NZ_LT009730.1"/>
</dbReference>